<gene>
    <name evidence="10" type="ORF">pipiens_013698</name>
</gene>
<evidence type="ECO:0000256" key="6">
    <source>
        <dbReference type="ARBA" id="ARBA00023170"/>
    </source>
</evidence>
<evidence type="ECO:0000256" key="9">
    <source>
        <dbReference type="SAM" id="SignalP"/>
    </source>
</evidence>
<evidence type="ECO:0000313" key="11">
    <source>
        <dbReference type="Proteomes" id="UP001562425"/>
    </source>
</evidence>
<keyword evidence="7" id="KW-0325">Glycoprotein</keyword>
<dbReference type="PANTHER" id="PTHR42643:SF38">
    <property type="entry name" value="IONOTROPIC RECEPTOR 100A"/>
    <property type="match status" value="1"/>
</dbReference>
<keyword evidence="9" id="KW-0732">Signal</keyword>
<evidence type="ECO:0000256" key="2">
    <source>
        <dbReference type="ARBA" id="ARBA00022475"/>
    </source>
</evidence>
<keyword evidence="4 8" id="KW-1133">Transmembrane helix</keyword>
<feature type="non-terminal residue" evidence="10">
    <location>
        <position position="690"/>
    </location>
</feature>
<keyword evidence="3 8" id="KW-0812">Transmembrane</keyword>
<reference evidence="10 11" key="1">
    <citation type="submission" date="2024-05" db="EMBL/GenBank/DDBJ databases">
        <title>Culex pipiens pipiens assembly and annotation.</title>
        <authorList>
            <person name="Alout H."/>
            <person name="Durand T."/>
        </authorList>
    </citation>
    <scope>NUCLEOTIDE SEQUENCE [LARGE SCALE GENOMIC DNA]</scope>
    <source>
        <strain evidence="10">HA-2024</strain>
        <tissue evidence="10">Whole body</tissue>
    </source>
</reference>
<keyword evidence="11" id="KW-1185">Reference proteome</keyword>
<comment type="caution">
    <text evidence="10">The sequence shown here is derived from an EMBL/GenBank/DDBJ whole genome shotgun (WGS) entry which is preliminary data.</text>
</comment>
<dbReference type="InterPro" id="IPR052192">
    <property type="entry name" value="Insect_Ionotropic_Sensory_Rcpt"/>
</dbReference>
<proteinExistence type="predicted"/>
<organism evidence="10 11">
    <name type="scientific">Culex pipiens pipiens</name>
    <name type="common">Northern house mosquito</name>
    <dbReference type="NCBI Taxonomy" id="38569"/>
    <lineage>
        <taxon>Eukaryota</taxon>
        <taxon>Metazoa</taxon>
        <taxon>Ecdysozoa</taxon>
        <taxon>Arthropoda</taxon>
        <taxon>Hexapoda</taxon>
        <taxon>Insecta</taxon>
        <taxon>Pterygota</taxon>
        <taxon>Neoptera</taxon>
        <taxon>Endopterygota</taxon>
        <taxon>Diptera</taxon>
        <taxon>Nematocera</taxon>
        <taxon>Culicoidea</taxon>
        <taxon>Culicidae</taxon>
        <taxon>Culicinae</taxon>
        <taxon>Culicini</taxon>
        <taxon>Culex</taxon>
        <taxon>Culex</taxon>
    </lineage>
</organism>
<evidence type="ECO:0000256" key="1">
    <source>
        <dbReference type="ARBA" id="ARBA00004651"/>
    </source>
</evidence>
<name>A0ABD1CXD5_CULPP</name>
<dbReference type="PANTHER" id="PTHR42643">
    <property type="entry name" value="IONOTROPIC RECEPTOR 20A-RELATED"/>
    <property type="match status" value="1"/>
</dbReference>
<evidence type="ECO:0008006" key="12">
    <source>
        <dbReference type="Google" id="ProtNLM"/>
    </source>
</evidence>
<feature type="transmembrane region" description="Helical" evidence="8">
    <location>
        <begin position="665"/>
        <end position="685"/>
    </location>
</feature>
<keyword evidence="5 8" id="KW-0472">Membrane</keyword>
<evidence type="ECO:0000256" key="4">
    <source>
        <dbReference type="ARBA" id="ARBA00022989"/>
    </source>
</evidence>
<evidence type="ECO:0000256" key="5">
    <source>
        <dbReference type="ARBA" id="ARBA00023136"/>
    </source>
</evidence>
<evidence type="ECO:0000313" key="10">
    <source>
        <dbReference type="EMBL" id="KAL1381110.1"/>
    </source>
</evidence>
<feature type="transmembrane region" description="Helical" evidence="8">
    <location>
        <begin position="238"/>
        <end position="254"/>
    </location>
</feature>
<evidence type="ECO:0000256" key="8">
    <source>
        <dbReference type="SAM" id="Phobius"/>
    </source>
</evidence>
<comment type="subcellular location">
    <subcellularLocation>
        <location evidence="1">Cell membrane</location>
        <topology evidence="1">Multi-pass membrane protein</topology>
    </subcellularLocation>
</comment>
<dbReference type="Proteomes" id="UP001562425">
    <property type="component" value="Unassembled WGS sequence"/>
</dbReference>
<feature type="signal peptide" evidence="9">
    <location>
        <begin position="1"/>
        <end position="17"/>
    </location>
</feature>
<dbReference type="EMBL" id="JBEHCU010008799">
    <property type="protein sequence ID" value="KAL1381110.1"/>
    <property type="molecule type" value="Genomic_DNA"/>
</dbReference>
<dbReference type="AlphaFoldDB" id="A0ABD1CXD5"/>
<keyword evidence="2" id="KW-1003">Cell membrane</keyword>
<protein>
    <recommendedName>
        <fullName evidence="12">Ionotropic receptor</fullName>
    </recommendedName>
</protein>
<feature type="transmembrane region" description="Helical" evidence="8">
    <location>
        <begin position="188"/>
        <end position="209"/>
    </location>
</feature>
<sequence length="690" mass="80488">MFNHIVVLLYYFSVIISQDLAIEFTLKVIESIADNHGGHFTWWIYNLEEAEDGFVTALLEAQHLRNIPHQVLSTTSMTVVDPLEHAPSLIVIRCVIVVRVTTGNISKHLNGSADIKIIDCSRITKAECFFRRKYQSNKKQHDISLDPSYDTRMKYFFIDGVEPDRSAIMVPGGQRLTPLEVFIVPFHLHVWVLLTLLVVACWALVLYYADTFINDPILAALSGIERRSFHLTGKPEKLLILILSILFFILLQAYETKIIAMMTSYPYMSDPRNLDDLDRLGIKVRYIEGDSKFTFSNNAELQSLIKTVTSRNVSEVFKYAVIGEENMLKLLISIPRYIYNREGRFIILEDYHLGLAIRQFYMAQRSLLAKEFKRTQRIFFEVGLSRFWMDQVMHIYRLRSQMEDFKAGVSLERSEDDGTLGIDEMAPAWYVILIGWLFNLDAFPDKPSLIVIRCRVCDRRLTWEHLTFHRVPTETKIFIVHQCPNRNLLTDLLELFDELGLINTVLLDLNTNTMHYLLVYYWRAVEIRNMRVSPGALFVDQTRDLNGYRVTVSCYWQRPEVTFIERHNVQGRDAQWIESSAEFLNGSMIFVDIDCDRSSVSSEECEFRRKFISRNRRFDMNLDLTHDDQMKPFFIDSVEPDREVIMVPRGAKLNALELFIAPFHVYVWLTLALMIVGCWLVVHYYSDFIV</sequence>
<accession>A0ABD1CXD5</accession>
<evidence type="ECO:0000256" key="7">
    <source>
        <dbReference type="ARBA" id="ARBA00023180"/>
    </source>
</evidence>
<feature type="chain" id="PRO_5044789777" description="Ionotropic receptor" evidence="9">
    <location>
        <begin position="18"/>
        <end position="690"/>
    </location>
</feature>
<keyword evidence="6" id="KW-0675">Receptor</keyword>
<evidence type="ECO:0000256" key="3">
    <source>
        <dbReference type="ARBA" id="ARBA00022692"/>
    </source>
</evidence>
<dbReference type="GO" id="GO:0005886">
    <property type="term" value="C:plasma membrane"/>
    <property type="evidence" value="ECO:0007669"/>
    <property type="project" value="UniProtKB-SubCell"/>
</dbReference>